<dbReference type="GO" id="GO:0050660">
    <property type="term" value="F:flavin adenine dinucleotide binding"/>
    <property type="evidence" value="ECO:0007669"/>
    <property type="project" value="InterPro"/>
</dbReference>
<keyword evidence="3" id="KW-1185">Reference proteome</keyword>
<accession>A0A1E7KG44</accession>
<evidence type="ECO:0000256" key="1">
    <source>
        <dbReference type="SAM" id="MobiDB-lite"/>
    </source>
</evidence>
<sequence length="590" mass="62096">MPRSHATHRAVSGARHAPARSRADLVEALLGDPTAPGNPAGHPALLAADRAGVVPAEAEALLDQAGMGAEFVPRELGGRFDSPEALVRVLRPVFRRDAALGMGYGLSSFLAASGVWLSGSAEQRSWLGRLLLDGSRVSVAHHETAHTNDVLRGSLSVGRGVGDLFVTGNKPVVDNLRRADGLVLFCRTGERQDDAAQSALLLDPRRLPADRYRVTAPSTVGPSGPRAYFHAGARFDACPAPPGALLGPPGGGMATALRSWHISRALTASLAVPTVDASLHATVLAGGTHRAGDVGTTRPEQRYVASTLAGAFVDLLVYDSLALVATRALQLAPTEAGIHSAAVKSLLPRILPRTMYDMATILGAGFHAVDGTAVVFRKRLGDLSLLSLGHADTAACQATIIPQLKRLARDSWFTRDEAPAELFVPGARMPPFHFGELAVASGGESLSATLLAVAVALPGRGPVPRTLRTLTDRMIVELSALRDGVLGLPSSVPGEPVGARWFALAERYALVLAAAAVLGVWRQQHGGDDAFLADPAWPTAALHRIGRLLGVGDVELPRECSSRVHQEVLARFADGRHYDLYGARLTGHPR</sequence>
<reference evidence="2 3" key="1">
    <citation type="journal article" date="2016" name="Front. Microbiol.">
        <title>Comparative Genomics Analysis of Streptomyces Species Reveals Their Adaptation to the Marine Environment and Their Diversity at the Genomic Level.</title>
        <authorList>
            <person name="Tian X."/>
            <person name="Zhang Z."/>
            <person name="Yang T."/>
            <person name="Chen M."/>
            <person name="Li J."/>
            <person name="Chen F."/>
            <person name="Yang J."/>
            <person name="Li W."/>
            <person name="Zhang B."/>
            <person name="Zhang Z."/>
            <person name="Wu J."/>
            <person name="Zhang C."/>
            <person name="Long L."/>
            <person name="Xiao J."/>
        </authorList>
    </citation>
    <scope>NUCLEOTIDE SEQUENCE [LARGE SCALE GENOMIC DNA]</scope>
    <source>
        <strain evidence="2 3">SCSIO 02100</strain>
    </source>
</reference>
<dbReference type="STRING" id="1075402.AN216_14110"/>
<dbReference type="EMBL" id="LJGU01000127">
    <property type="protein sequence ID" value="OEV02888.1"/>
    <property type="molecule type" value="Genomic_DNA"/>
</dbReference>
<dbReference type="PANTHER" id="PTHR43884:SF12">
    <property type="entry name" value="ISOVALERYL-COA DEHYDROGENASE, MITOCHONDRIAL-RELATED"/>
    <property type="match status" value="1"/>
</dbReference>
<dbReference type="SUPFAM" id="SSF56645">
    <property type="entry name" value="Acyl-CoA dehydrogenase NM domain-like"/>
    <property type="match status" value="1"/>
</dbReference>
<dbReference type="Gene3D" id="1.10.540.10">
    <property type="entry name" value="Acyl-CoA dehydrogenase/oxidase, N-terminal domain"/>
    <property type="match status" value="1"/>
</dbReference>
<gene>
    <name evidence="2" type="ORF">AN216_14110</name>
</gene>
<dbReference type="InterPro" id="IPR037069">
    <property type="entry name" value="AcylCoA_DH/ox_N_sf"/>
</dbReference>
<evidence type="ECO:0000313" key="2">
    <source>
        <dbReference type="EMBL" id="OEV02888.1"/>
    </source>
</evidence>
<dbReference type="InterPro" id="IPR009100">
    <property type="entry name" value="AcylCoA_DH/oxidase_NM_dom_sf"/>
</dbReference>
<dbReference type="GO" id="GO:0003995">
    <property type="term" value="F:acyl-CoA dehydrogenase activity"/>
    <property type="evidence" value="ECO:0007669"/>
    <property type="project" value="TreeGrafter"/>
</dbReference>
<feature type="region of interest" description="Disordered" evidence="1">
    <location>
        <begin position="1"/>
        <end position="20"/>
    </location>
</feature>
<protein>
    <submittedName>
        <fullName evidence="2">Acyl-CoA dehydrogenase</fullName>
    </submittedName>
</protein>
<dbReference type="Gene3D" id="2.40.110.10">
    <property type="entry name" value="Butyryl-CoA Dehydrogenase, subunit A, domain 2"/>
    <property type="match status" value="1"/>
</dbReference>
<dbReference type="InterPro" id="IPR046373">
    <property type="entry name" value="Acyl-CoA_Oxase/DH_mid-dom_sf"/>
</dbReference>
<dbReference type="AlphaFoldDB" id="A0A1E7KG44"/>
<dbReference type="Proteomes" id="UP000176101">
    <property type="component" value="Unassembled WGS sequence"/>
</dbReference>
<evidence type="ECO:0000313" key="3">
    <source>
        <dbReference type="Proteomes" id="UP000176101"/>
    </source>
</evidence>
<comment type="caution">
    <text evidence="2">The sequence shown here is derived from an EMBL/GenBank/DDBJ whole genome shotgun (WGS) entry which is preliminary data.</text>
</comment>
<dbReference type="PATRIC" id="fig|1075402.3.peg.1717"/>
<dbReference type="PANTHER" id="PTHR43884">
    <property type="entry name" value="ACYL-COA DEHYDROGENASE"/>
    <property type="match status" value="1"/>
</dbReference>
<organism evidence="2 3">
    <name type="scientific">Streptomyces oceani</name>
    <dbReference type="NCBI Taxonomy" id="1075402"/>
    <lineage>
        <taxon>Bacteria</taxon>
        <taxon>Bacillati</taxon>
        <taxon>Actinomycetota</taxon>
        <taxon>Actinomycetes</taxon>
        <taxon>Kitasatosporales</taxon>
        <taxon>Streptomycetaceae</taxon>
        <taxon>Streptomyces</taxon>
    </lineage>
</organism>
<name>A0A1E7KG44_9ACTN</name>
<proteinExistence type="predicted"/>